<dbReference type="Proteomes" id="UP000663842">
    <property type="component" value="Unassembled WGS sequence"/>
</dbReference>
<dbReference type="PANTHER" id="PTHR11103">
    <property type="entry name" value="SLR1189 PROTEIN"/>
    <property type="match status" value="1"/>
</dbReference>
<evidence type="ECO:0000313" key="10">
    <source>
        <dbReference type="Proteomes" id="UP000663842"/>
    </source>
</evidence>
<dbReference type="EMBL" id="CAJNOV010011915">
    <property type="protein sequence ID" value="CAF1468890.1"/>
    <property type="molecule type" value="Genomic_DNA"/>
</dbReference>
<reference evidence="9" key="1">
    <citation type="submission" date="2021-02" db="EMBL/GenBank/DDBJ databases">
        <authorList>
            <person name="Nowell W R."/>
        </authorList>
    </citation>
    <scope>NUCLEOTIDE SEQUENCE</scope>
</reference>
<keyword evidence="1 4" id="KW-0489">Methyltransferase</keyword>
<dbReference type="Gene3D" id="3.20.20.330">
    <property type="entry name" value="Homocysteine-binding-like domain"/>
    <property type="match status" value="1"/>
</dbReference>
<dbReference type="Pfam" id="PF02574">
    <property type="entry name" value="S-methyl_trans"/>
    <property type="match status" value="1"/>
</dbReference>
<feature type="binding site" evidence="4">
    <location>
        <position position="296"/>
    </location>
    <ligand>
        <name>Zn(2+)</name>
        <dbReference type="ChEBI" id="CHEBI:29105"/>
    </ligand>
</feature>
<dbReference type="EMBL" id="CAJNRG010006389">
    <property type="protein sequence ID" value="CAF2085518.1"/>
    <property type="molecule type" value="Genomic_DNA"/>
</dbReference>
<evidence type="ECO:0000256" key="1">
    <source>
        <dbReference type="ARBA" id="ARBA00022603"/>
    </source>
</evidence>
<evidence type="ECO:0000256" key="3">
    <source>
        <dbReference type="ARBA" id="ARBA00034478"/>
    </source>
</evidence>
<keyword evidence="4" id="KW-0479">Metal-binding</keyword>
<evidence type="ECO:0000256" key="4">
    <source>
        <dbReference type="PROSITE-ProRule" id="PRU00333"/>
    </source>
</evidence>
<dbReference type="PROSITE" id="PS50970">
    <property type="entry name" value="HCY"/>
    <property type="match status" value="1"/>
</dbReference>
<dbReference type="GO" id="GO:0046872">
    <property type="term" value="F:metal ion binding"/>
    <property type="evidence" value="ECO:0007669"/>
    <property type="project" value="UniProtKB-KW"/>
</dbReference>
<evidence type="ECO:0000259" key="5">
    <source>
        <dbReference type="PROSITE" id="PS50970"/>
    </source>
</evidence>
<gene>
    <name evidence="6" type="ORF">CJN711_LOCUS25538</name>
    <name evidence="8" type="ORF">MBJ925_LOCUS38916</name>
    <name evidence="9" type="ORF">UXM345_LOCUS34080</name>
    <name evidence="7" type="ORF">XDN619_LOCUS15601</name>
</gene>
<comment type="cofactor">
    <cofactor evidence="4">
        <name>Zn(2+)</name>
        <dbReference type="ChEBI" id="CHEBI:29105"/>
    </cofactor>
</comment>
<keyword evidence="2 4" id="KW-0808">Transferase</keyword>
<dbReference type="InterPro" id="IPR036589">
    <property type="entry name" value="HCY_dom_sf"/>
</dbReference>
<comment type="pathway">
    <text evidence="3">Amino-acid biosynthesis; L-methionine biosynthesis via de novo pathway.</text>
</comment>
<evidence type="ECO:0000313" key="8">
    <source>
        <dbReference type="EMBL" id="CAF2264498.1"/>
    </source>
</evidence>
<dbReference type="GO" id="GO:0008168">
    <property type="term" value="F:methyltransferase activity"/>
    <property type="evidence" value="ECO:0007669"/>
    <property type="project" value="UniProtKB-UniRule"/>
</dbReference>
<dbReference type="Proteomes" id="UP000663887">
    <property type="component" value="Unassembled WGS sequence"/>
</dbReference>
<dbReference type="Proteomes" id="UP000663855">
    <property type="component" value="Unassembled WGS sequence"/>
</dbReference>
<dbReference type="Proteomes" id="UP000663824">
    <property type="component" value="Unassembled WGS sequence"/>
</dbReference>
<dbReference type="AlphaFoldDB" id="A0A820IV90"/>
<evidence type="ECO:0000313" key="6">
    <source>
        <dbReference type="EMBL" id="CAF1468890.1"/>
    </source>
</evidence>
<dbReference type="InterPro" id="IPR003726">
    <property type="entry name" value="HCY_dom"/>
</dbReference>
<protein>
    <recommendedName>
        <fullName evidence="5">Hcy-binding domain-containing protein</fullName>
    </recommendedName>
</protein>
<name>A0A820IV90_9BILA</name>
<feature type="binding site" evidence="4">
    <location>
        <position position="227"/>
    </location>
    <ligand>
        <name>Zn(2+)</name>
        <dbReference type="ChEBI" id="CHEBI:29105"/>
    </ligand>
</feature>
<accession>A0A820IV90</accession>
<keyword evidence="4" id="KW-0862">Zinc</keyword>
<dbReference type="EMBL" id="CAJOBF010012044">
    <property type="protein sequence ID" value="CAF4313661.1"/>
    <property type="molecule type" value="Genomic_DNA"/>
</dbReference>
<proteinExistence type="predicted"/>
<feature type="binding site" evidence="4">
    <location>
        <position position="297"/>
    </location>
    <ligand>
        <name>Zn(2+)</name>
        <dbReference type="ChEBI" id="CHEBI:29105"/>
    </ligand>
</feature>
<feature type="domain" description="Hcy-binding" evidence="5">
    <location>
        <begin position="4"/>
        <end position="311"/>
    </location>
</feature>
<dbReference type="EMBL" id="CAJNRE010021906">
    <property type="protein sequence ID" value="CAF2264498.1"/>
    <property type="molecule type" value="Genomic_DNA"/>
</dbReference>
<organism evidence="9 10">
    <name type="scientific">Rotaria magnacalcarata</name>
    <dbReference type="NCBI Taxonomy" id="392030"/>
    <lineage>
        <taxon>Eukaryota</taxon>
        <taxon>Metazoa</taxon>
        <taxon>Spiralia</taxon>
        <taxon>Gnathifera</taxon>
        <taxon>Rotifera</taxon>
        <taxon>Eurotatoria</taxon>
        <taxon>Bdelloidea</taxon>
        <taxon>Philodinida</taxon>
        <taxon>Philodinidae</taxon>
        <taxon>Rotaria</taxon>
    </lineage>
</organism>
<evidence type="ECO:0000256" key="2">
    <source>
        <dbReference type="ARBA" id="ARBA00022679"/>
    </source>
</evidence>
<dbReference type="GO" id="GO:0032259">
    <property type="term" value="P:methylation"/>
    <property type="evidence" value="ECO:0007669"/>
    <property type="project" value="UniProtKB-KW"/>
</dbReference>
<dbReference type="PANTHER" id="PTHR11103:SF18">
    <property type="entry name" value="SLR1189 PROTEIN"/>
    <property type="match status" value="1"/>
</dbReference>
<sequence>MAKYRSALPQLSNKFFITNGGLETTLVFHEGMDLPCFASFKVLKDEARCEWLKNFLRKFVDIARKYDVGFILESPTWRASPDWIHKLGCVEQDVVDMNHKAIELLCDIRDEYETENSQIVINGCIGPRGDAYSPTTTMTIEEAQAYHAIQIGVFSQTKADMITAFTLNYPEEAAGMVKAANAVGMPIAISFTVETNGRLAGGKTLKEAIEFVDKATQNSPIYYMVNCAHPTSFEHVLMPDEPWTARIHGVKGNASTKSHAELDGCKQLDSGNPIEFGENNLTLLGKLKNLNVFGGCCGTDYRHVEEICKACLDTFNLNKENSAR</sequence>
<evidence type="ECO:0000313" key="7">
    <source>
        <dbReference type="EMBL" id="CAF2085518.1"/>
    </source>
</evidence>
<evidence type="ECO:0000313" key="9">
    <source>
        <dbReference type="EMBL" id="CAF4313661.1"/>
    </source>
</evidence>
<dbReference type="SUPFAM" id="SSF82282">
    <property type="entry name" value="Homocysteine S-methyltransferase"/>
    <property type="match status" value="1"/>
</dbReference>
<comment type="caution">
    <text evidence="9">The sequence shown here is derived from an EMBL/GenBank/DDBJ whole genome shotgun (WGS) entry which is preliminary data.</text>
</comment>